<dbReference type="PANTHER" id="PTHR10921:SF1">
    <property type="entry name" value="NUCLEAR DISTRIBUTION PROTEIN NUDE HOMOLOG"/>
    <property type="match status" value="1"/>
</dbReference>
<dbReference type="GO" id="GO:0005813">
    <property type="term" value="C:centrosome"/>
    <property type="evidence" value="ECO:0007669"/>
    <property type="project" value="UniProtKB-SubCell"/>
</dbReference>
<reference evidence="10 11" key="2">
    <citation type="submission" date="2018-11" db="EMBL/GenBank/DDBJ databases">
        <authorList>
            <consortium name="Pathogen Informatics"/>
        </authorList>
    </citation>
    <scope>NUCLEOTIDE SEQUENCE [LARGE SCALE GENOMIC DNA]</scope>
</reference>
<dbReference type="InterPro" id="IPR033494">
    <property type="entry name" value="NUDE"/>
</dbReference>
<dbReference type="GO" id="GO:0007059">
    <property type="term" value="P:chromosome segregation"/>
    <property type="evidence" value="ECO:0007669"/>
    <property type="project" value="TreeGrafter"/>
</dbReference>
<evidence type="ECO:0000256" key="6">
    <source>
        <dbReference type="ARBA" id="ARBA00023054"/>
    </source>
</evidence>
<dbReference type="PANTHER" id="PTHR10921">
    <property type="entry name" value="NUCLEAR DISTRIBUTION PROTEIN NUDE HOMOLOG 1"/>
    <property type="match status" value="1"/>
</dbReference>
<dbReference type="OrthoDB" id="5877028at2759"/>
<dbReference type="Pfam" id="PF04880">
    <property type="entry name" value="NUDE_C"/>
    <property type="match status" value="1"/>
</dbReference>
<dbReference type="GO" id="GO:0016477">
    <property type="term" value="P:cell migration"/>
    <property type="evidence" value="ECO:0007669"/>
    <property type="project" value="TreeGrafter"/>
</dbReference>
<dbReference type="InterPro" id="IPR006964">
    <property type="entry name" value="NUDE_dom"/>
</dbReference>
<evidence type="ECO:0000256" key="3">
    <source>
        <dbReference type="ARBA" id="ARBA00007429"/>
    </source>
</evidence>
<evidence type="ECO:0000256" key="8">
    <source>
        <dbReference type="SAM" id="Coils"/>
    </source>
</evidence>
<keyword evidence="5" id="KW-0493">Microtubule</keyword>
<dbReference type="GO" id="GO:0047496">
    <property type="term" value="P:vesicle transport along microtubule"/>
    <property type="evidence" value="ECO:0007669"/>
    <property type="project" value="TreeGrafter"/>
</dbReference>
<dbReference type="GO" id="GO:0051642">
    <property type="term" value="P:centrosome localization"/>
    <property type="evidence" value="ECO:0007669"/>
    <property type="project" value="TreeGrafter"/>
</dbReference>
<proteinExistence type="inferred from homology"/>
<sequence>MASEITDVNYWKQKAEEYKQLWEEEKEEFKEFQFNSKELESELETQLDLLEKSNAELQAKLERITIENETSYEKHDAVVARLNRQITNLQDEVNNLKTESAHRKDYIRQLEQANDDLERSNRNALASIGDIEDRLNQVLEKNALLEVELYEKEELNVCIQRLKDEVRELNQELNIRSRAPITPEKSIPPQIPVDHIIRDTTEACMQTEGQMRTPSLPAVPSTLPRPLTPSTRITALNLVGDLLQKVAQLEANFANACRCYDAVPTKLSKIVDHHGPTPTANGAAH</sequence>
<evidence type="ECO:0000313" key="11">
    <source>
        <dbReference type="Proteomes" id="UP000278807"/>
    </source>
</evidence>
<dbReference type="GO" id="GO:0000132">
    <property type="term" value="P:establishment of mitotic spindle orientation"/>
    <property type="evidence" value="ECO:0007669"/>
    <property type="project" value="TreeGrafter"/>
</dbReference>
<protein>
    <submittedName>
        <fullName evidence="12">NUDE_C domain-containing protein</fullName>
    </submittedName>
</protein>
<dbReference type="GO" id="GO:0005874">
    <property type="term" value="C:microtubule"/>
    <property type="evidence" value="ECO:0007669"/>
    <property type="project" value="UniProtKB-KW"/>
</dbReference>
<keyword evidence="6 8" id="KW-0175">Coiled coil</keyword>
<dbReference type="EMBL" id="UZAE01000073">
    <property type="protein sequence ID" value="VDN96174.1"/>
    <property type="molecule type" value="Genomic_DNA"/>
</dbReference>
<keyword evidence="11" id="KW-1185">Reference proteome</keyword>
<dbReference type="GO" id="GO:0000776">
    <property type="term" value="C:kinetochore"/>
    <property type="evidence" value="ECO:0007669"/>
    <property type="project" value="TreeGrafter"/>
</dbReference>
<evidence type="ECO:0000256" key="5">
    <source>
        <dbReference type="ARBA" id="ARBA00022701"/>
    </source>
</evidence>
<evidence type="ECO:0000313" key="12">
    <source>
        <dbReference type="WBParaSite" id="HNAJ_0000031401-mRNA-1"/>
    </source>
</evidence>
<evidence type="ECO:0000256" key="2">
    <source>
        <dbReference type="ARBA" id="ARBA00004300"/>
    </source>
</evidence>
<dbReference type="GO" id="GO:0005871">
    <property type="term" value="C:kinesin complex"/>
    <property type="evidence" value="ECO:0007669"/>
    <property type="project" value="TreeGrafter"/>
</dbReference>
<evidence type="ECO:0000313" key="10">
    <source>
        <dbReference type="EMBL" id="VDN96174.1"/>
    </source>
</evidence>
<comment type="subcellular location">
    <subcellularLocation>
        <location evidence="2">Cytoplasm</location>
        <location evidence="2">Cytoskeleton</location>
        <location evidence="2">Microtubule organizing center</location>
        <location evidence="2">Centrosome</location>
    </subcellularLocation>
    <subcellularLocation>
        <location evidence="1">Cytoplasm</location>
        <location evidence="1">Cytoskeleton</location>
        <location evidence="1">Spindle</location>
    </subcellularLocation>
</comment>
<keyword evidence="4" id="KW-0963">Cytoplasm</keyword>
<name>A0A0R3T0H3_RODNA</name>
<dbReference type="Gene3D" id="6.10.250.1080">
    <property type="match status" value="1"/>
</dbReference>
<feature type="coiled-coil region" evidence="8">
    <location>
        <begin position="36"/>
        <end position="179"/>
    </location>
</feature>
<evidence type="ECO:0000259" key="9">
    <source>
        <dbReference type="Pfam" id="PF04880"/>
    </source>
</evidence>
<gene>
    <name evidence="10" type="ORF">HNAJ_LOCUS315</name>
</gene>
<dbReference type="GO" id="GO:0008017">
    <property type="term" value="F:microtubule binding"/>
    <property type="evidence" value="ECO:0007669"/>
    <property type="project" value="InterPro"/>
</dbReference>
<dbReference type="WBParaSite" id="HNAJ_0000031401-mRNA-1">
    <property type="protein sequence ID" value="HNAJ_0000031401-mRNA-1"/>
    <property type="gene ID" value="HNAJ_0000031401"/>
</dbReference>
<dbReference type="GO" id="GO:0005819">
    <property type="term" value="C:spindle"/>
    <property type="evidence" value="ECO:0007669"/>
    <property type="project" value="UniProtKB-SubCell"/>
</dbReference>
<reference evidence="12" key="1">
    <citation type="submission" date="2017-02" db="UniProtKB">
        <authorList>
            <consortium name="WormBaseParasite"/>
        </authorList>
    </citation>
    <scope>IDENTIFICATION</scope>
</reference>
<dbReference type="GO" id="GO:0007100">
    <property type="term" value="P:mitotic centrosome separation"/>
    <property type="evidence" value="ECO:0007669"/>
    <property type="project" value="TreeGrafter"/>
</dbReference>
<dbReference type="GO" id="GO:0007020">
    <property type="term" value="P:microtubule nucleation"/>
    <property type="evidence" value="ECO:0007669"/>
    <property type="project" value="TreeGrafter"/>
</dbReference>
<dbReference type="AlphaFoldDB" id="A0A0R3T0H3"/>
<feature type="domain" description="NUDE" evidence="9">
    <location>
        <begin position="127"/>
        <end position="255"/>
    </location>
</feature>
<dbReference type="Proteomes" id="UP000278807">
    <property type="component" value="Unassembled WGS sequence"/>
</dbReference>
<evidence type="ECO:0000256" key="4">
    <source>
        <dbReference type="ARBA" id="ARBA00022490"/>
    </source>
</evidence>
<dbReference type="STRING" id="102285.A0A0R3T0H3"/>
<evidence type="ECO:0000256" key="1">
    <source>
        <dbReference type="ARBA" id="ARBA00004186"/>
    </source>
</evidence>
<keyword evidence="7" id="KW-0206">Cytoskeleton</keyword>
<evidence type="ECO:0000256" key="7">
    <source>
        <dbReference type="ARBA" id="ARBA00023212"/>
    </source>
</evidence>
<comment type="similarity">
    <text evidence="3">Belongs to the nudE family.</text>
</comment>
<accession>A0A0R3T0H3</accession>
<organism evidence="12">
    <name type="scientific">Rodentolepis nana</name>
    <name type="common">Dwarf tapeworm</name>
    <name type="synonym">Hymenolepis nana</name>
    <dbReference type="NCBI Taxonomy" id="102285"/>
    <lineage>
        <taxon>Eukaryota</taxon>
        <taxon>Metazoa</taxon>
        <taxon>Spiralia</taxon>
        <taxon>Lophotrochozoa</taxon>
        <taxon>Platyhelminthes</taxon>
        <taxon>Cestoda</taxon>
        <taxon>Eucestoda</taxon>
        <taxon>Cyclophyllidea</taxon>
        <taxon>Hymenolepididae</taxon>
        <taxon>Rodentolepis</taxon>
    </lineage>
</organism>